<gene>
    <name evidence="1" type="ORF">F3Y22_tig00111633pilonHSYRG00122</name>
</gene>
<dbReference type="InterPro" id="IPR036282">
    <property type="entry name" value="Glutathione-S-Trfase_C_sf"/>
</dbReference>
<dbReference type="AlphaFoldDB" id="A0A6A2XZQ3"/>
<evidence type="ECO:0000313" key="2">
    <source>
        <dbReference type="Proteomes" id="UP000436088"/>
    </source>
</evidence>
<accession>A0A6A2XZQ3</accession>
<protein>
    <submittedName>
        <fullName evidence="1">Cell division protein FtsY-like protein</fullName>
    </submittedName>
</protein>
<dbReference type="EMBL" id="VEPZ02001388">
    <property type="protein sequence ID" value="KAE8676120.1"/>
    <property type="molecule type" value="Genomic_DNA"/>
</dbReference>
<evidence type="ECO:0000313" key="1">
    <source>
        <dbReference type="EMBL" id="KAE8676120.1"/>
    </source>
</evidence>
<organism evidence="1 2">
    <name type="scientific">Hibiscus syriacus</name>
    <name type="common">Rose of Sharon</name>
    <dbReference type="NCBI Taxonomy" id="106335"/>
    <lineage>
        <taxon>Eukaryota</taxon>
        <taxon>Viridiplantae</taxon>
        <taxon>Streptophyta</taxon>
        <taxon>Embryophyta</taxon>
        <taxon>Tracheophyta</taxon>
        <taxon>Spermatophyta</taxon>
        <taxon>Magnoliopsida</taxon>
        <taxon>eudicotyledons</taxon>
        <taxon>Gunneridae</taxon>
        <taxon>Pentapetalae</taxon>
        <taxon>rosids</taxon>
        <taxon>malvids</taxon>
        <taxon>Malvales</taxon>
        <taxon>Malvaceae</taxon>
        <taxon>Malvoideae</taxon>
        <taxon>Hibiscus</taxon>
    </lineage>
</organism>
<sequence length="86" mass="10020">MECFMPPRRSKAKGYARNHRIHGENRGAIGCMKIMDPVKFPATTAWMKRVLQHPIKDAWPPREKMIVYFHQRREALGSSSHESLTD</sequence>
<dbReference type="Gene3D" id="1.20.1050.10">
    <property type="match status" value="1"/>
</dbReference>
<name>A0A6A2XZQ3_HIBSY</name>
<dbReference type="Proteomes" id="UP000436088">
    <property type="component" value="Unassembled WGS sequence"/>
</dbReference>
<proteinExistence type="predicted"/>
<dbReference type="SUPFAM" id="SSF47616">
    <property type="entry name" value="GST C-terminal domain-like"/>
    <property type="match status" value="1"/>
</dbReference>
<reference evidence="1" key="1">
    <citation type="submission" date="2019-09" db="EMBL/GenBank/DDBJ databases">
        <title>Draft genome information of white flower Hibiscus syriacus.</title>
        <authorList>
            <person name="Kim Y.-M."/>
        </authorList>
    </citation>
    <scope>NUCLEOTIDE SEQUENCE [LARGE SCALE GENOMIC DNA]</scope>
    <source>
        <strain evidence="1">YM2019G1</strain>
    </source>
</reference>
<dbReference type="GO" id="GO:0051301">
    <property type="term" value="P:cell division"/>
    <property type="evidence" value="ECO:0007669"/>
    <property type="project" value="UniProtKB-KW"/>
</dbReference>
<comment type="caution">
    <text evidence="1">The sequence shown here is derived from an EMBL/GenBank/DDBJ whole genome shotgun (WGS) entry which is preliminary data.</text>
</comment>
<keyword evidence="2" id="KW-1185">Reference proteome</keyword>